<keyword evidence="2" id="KW-1185">Reference proteome</keyword>
<organism evidence="1 2">
    <name type="scientific">Candidatus Nitrosocosmicus arcticus</name>
    <dbReference type="NCBI Taxonomy" id="2035267"/>
    <lineage>
        <taxon>Archaea</taxon>
        <taxon>Nitrososphaerota</taxon>
        <taxon>Nitrososphaeria</taxon>
        <taxon>Nitrososphaerales</taxon>
        <taxon>Nitrososphaeraceae</taxon>
        <taxon>Candidatus Nitrosocosmicus</taxon>
    </lineage>
</organism>
<gene>
    <name evidence="1" type="ORF">NARC_80064</name>
</gene>
<reference evidence="1 2" key="1">
    <citation type="journal article" date="2019" name="Front. Microbiol.">
        <title>Ammonia Oxidation by the Arctic Terrestrial Thaumarchaeote Candidatus Nitrosocosmicus arcticus Is Stimulated by Increasing Temperatures.</title>
        <authorList>
            <person name="Alves R.J.E."/>
            <person name="Kerou M."/>
            <person name="Zappe A."/>
            <person name="Bittner R."/>
            <person name="Abby S.S."/>
            <person name="Schmidt H.A."/>
            <person name="Pfeifer K."/>
            <person name="Schleper C."/>
        </authorList>
    </citation>
    <scope>NUCLEOTIDE SEQUENCE [LARGE SCALE GENOMIC DNA]</scope>
    <source>
        <strain evidence="1 2">Kfb</strain>
    </source>
</reference>
<dbReference type="Proteomes" id="UP000315289">
    <property type="component" value="Unassembled WGS sequence"/>
</dbReference>
<name>A0A557SUR0_9ARCH</name>
<sequence>MIKIVVLFGLSDHFNFMVEKLIKKLYIFSLYVFKMMVFEWLNPYRVNTLANNFA</sequence>
<evidence type="ECO:0000313" key="2">
    <source>
        <dbReference type="Proteomes" id="UP000315289"/>
    </source>
</evidence>
<evidence type="ECO:0000313" key="1">
    <source>
        <dbReference type="EMBL" id="TVP40338.1"/>
    </source>
</evidence>
<dbReference type="AlphaFoldDB" id="A0A557SUR0"/>
<proteinExistence type="predicted"/>
<accession>A0A557SUR0</accession>
<dbReference type="EMBL" id="VOAH01000008">
    <property type="protein sequence ID" value="TVP40338.1"/>
    <property type="molecule type" value="Genomic_DNA"/>
</dbReference>
<comment type="caution">
    <text evidence="1">The sequence shown here is derived from an EMBL/GenBank/DDBJ whole genome shotgun (WGS) entry which is preliminary data.</text>
</comment>
<protein>
    <submittedName>
        <fullName evidence="1">Uncharacterized protein</fullName>
    </submittedName>
</protein>